<accession>A0AAV7JEC7</accession>
<dbReference type="Pfam" id="PF00566">
    <property type="entry name" value="RabGAP-TBC"/>
    <property type="match status" value="1"/>
</dbReference>
<keyword evidence="2" id="KW-0175">Coiled coil</keyword>
<dbReference type="InterPro" id="IPR000195">
    <property type="entry name" value="Rab-GAP-TBC_dom"/>
</dbReference>
<gene>
    <name evidence="5" type="ORF">LOD99_8958</name>
</gene>
<dbReference type="InterPro" id="IPR035969">
    <property type="entry name" value="Rab-GAP_TBC_sf"/>
</dbReference>
<evidence type="ECO:0000256" key="2">
    <source>
        <dbReference type="ARBA" id="ARBA00023054"/>
    </source>
</evidence>
<sequence length="378" mass="43624">MAYDTGNAFSEPNLAKVPLKNNTDRFGFDFTADEVSYDYCIPVQVLRKRELKWNRMLKKFDKFKKKHPDLLKSRCRKGIPYSMRGLAWFHLSGANIMEDKNKGLFEKLHSQQKPECEKDIGMIMKDLHRTFPKHELFSTPEGQTTLQQILTALMAYKPEHGYCQAMAPVVATLLMHMPVESAFWVMVMVMESYLPSYYTEGFQVFQIDCELFDMLMSVYAPNVSKYLQSIGALSVVYLLEWYMCIFCRTLPFSCALRIYDMFFCEGPIVMHKTAISLMKLYMEKDNNYLNFPTISDFYPALKHLPEDATHETVLIPTILSIKLGNKLLTKMQERAAKKFKIVEDSRQINRMQHTQSITNLANDDGGDTSDEGSVISAI</sequence>
<dbReference type="FunFam" id="1.10.8.270:FF:000007">
    <property type="entry name" value="TBC1 domain family member 10A"/>
    <property type="match status" value="1"/>
</dbReference>
<evidence type="ECO:0000256" key="1">
    <source>
        <dbReference type="ARBA" id="ARBA00022468"/>
    </source>
</evidence>
<dbReference type="PANTHER" id="PTHR47219:SF4">
    <property type="entry name" value="TBC1 DOMAIN FAMILY MEMBER 10A"/>
    <property type="match status" value="1"/>
</dbReference>
<dbReference type="Gene3D" id="1.10.8.270">
    <property type="entry name" value="putative rabgap domain of human tbc1 domain family member 14 like domains"/>
    <property type="match status" value="1"/>
</dbReference>
<dbReference type="SUPFAM" id="SSF47923">
    <property type="entry name" value="Ypt/Rab-GAP domain of gyp1p"/>
    <property type="match status" value="2"/>
</dbReference>
<name>A0AAV7JEC7_9METZ</name>
<evidence type="ECO:0000256" key="3">
    <source>
        <dbReference type="SAM" id="MobiDB-lite"/>
    </source>
</evidence>
<keyword evidence="1" id="KW-0343">GTPase activation</keyword>
<dbReference type="Proteomes" id="UP001165289">
    <property type="component" value="Unassembled WGS sequence"/>
</dbReference>
<proteinExistence type="predicted"/>
<dbReference type="PROSITE" id="PS50086">
    <property type="entry name" value="TBC_RABGAP"/>
    <property type="match status" value="1"/>
</dbReference>
<dbReference type="GO" id="GO:0031267">
    <property type="term" value="F:small GTPase binding"/>
    <property type="evidence" value="ECO:0007669"/>
    <property type="project" value="TreeGrafter"/>
</dbReference>
<dbReference type="GO" id="GO:0005096">
    <property type="term" value="F:GTPase activator activity"/>
    <property type="evidence" value="ECO:0007669"/>
    <property type="project" value="UniProtKB-KW"/>
</dbReference>
<dbReference type="InterPro" id="IPR050302">
    <property type="entry name" value="Rab_GAP_TBC_domain"/>
</dbReference>
<dbReference type="PANTHER" id="PTHR47219">
    <property type="entry name" value="RAB GTPASE-ACTIVATING PROTEIN 1-LIKE"/>
    <property type="match status" value="1"/>
</dbReference>
<dbReference type="Gene3D" id="1.10.10.750">
    <property type="entry name" value="Ypt/Rab-GAP domain of gyp1p, domain 1"/>
    <property type="match status" value="1"/>
</dbReference>
<dbReference type="EMBL" id="JAKMXF010000347">
    <property type="protein sequence ID" value="KAI6647034.1"/>
    <property type="molecule type" value="Genomic_DNA"/>
</dbReference>
<feature type="region of interest" description="Disordered" evidence="3">
    <location>
        <begin position="357"/>
        <end position="378"/>
    </location>
</feature>
<evidence type="ECO:0000313" key="5">
    <source>
        <dbReference type="EMBL" id="KAI6647034.1"/>
    </source>
</evidence>
<protein>
    <submittedName>
        <fullName evidence="5">TBC1 domain family member 10A</fullName>
    </submittedName>
</protein>
<feature type="domain" description="Rab-GAP TBC" evidence="4">
    <location>
        <begin position="78"/>
        <end position="266"/>
    </location>
</feature>
<dbReference type="AlphaFoldDB" id="A0AAV7JEC7"/>
<comment type="caution">
    <text evidence="5">The sequence shown here is derived from an EMBL/GenBank/DDBJ whole genome shotgun (WGS) entry which is preliminary data.</text>
</comment>
<evidence type="ECO:0000313" key="6">
    <source>
        <dbReference type="Proteomes" id="UP001165289"/>
    </source>
</evidence>
<evidence type="ECO:0000259" key="4">
    <source>
        <dbReference type="PROSITE" id="PS50086"/>
    </source>
</evidence>
<reference evidence="5 6" key="1">
    <citation type="journal article" date="2023" name="BMC Biol.">
        <title>The compact genome of the sponge Oopsacas minuta (Hexactinellida) is lacking key metazoan core genes.</title>
        <authorList>
            <person name="Santini S."/>
            <person name="Schenkelaars Q."/>
            <person name="Jourda C."/>
            <person name="Duchesne M."/>
            <person name="Belahbib H."/>
            <person name="Rocher C."/>
            <person name="Selva M."/>
            <person name="Riesgo A."/>
            <person name="Vervoort M."/>
            <person name="Leys S.P."/>
            <person name="Kodjabachian L."/>
            <person name="Le Bivic A."/>
            <person name="Borchiellini C."/>
            <person name="Claverie J.M."/>
            <person name="Renard E."/>
        </authorList>
    </citation>
    <scope>NUCLEOTIDE SEQUENCE [LARGE SCALE GENOMIC DNA]</scope>
    <source>
        <strain evidence="5">SPO-2</strain>
    </source>
</reference>
<dbReference type="FunFam" id="1.10.10.750:FF:000003">
    <property type="entry name" value="GTPase activating protein (Evi5)"/>
    <property type="match status" value="1"/>
</dbReference>
<dbReference type="Gene3D" id="1.10.472.80">
    <property type="entry name" value="Ypt/Rab-GAP domain of gyp1p, domain 3"/>
    <property type="match status" value="1"/>
</dbReference>
<keyword evidence="6" id="KW-1185">Reference proteome</keyword>
<organism evidence="5 6">
    <name type="scientific">Oopsacas minuta</name>
    <dbReference type="NCBI Taxonomy" id="111878"/>
    <lineage>
        <taxon>Eukaryota</taxon>
        <taxon>Metazoa</taxon>
        <taxon>Porifera</taxon>
        <taxon>Hexactinellida</taxon>
        <taxon>Hexasterophora</taxon>
        <taxon>Lyssacinosida</taxon>
        <taxon>Leucopsacidae</taxon>
        <taxon>Oopsacas</taxon>
    </lineage>
</organism>
<dbReference type="SMART" id="SM00164">
    <property type="entry name" value="TBC"/>
    <property type="match status" value="1"/>
</dbReference>